<dbReference type="EMBL" id="BJNG01000012">
    <property type="protein sequence ID" value="GEC19004.1"/>
    <property type="molecule type" value="Genomic_DNA"/>
</dbReference>
<accession>A0A4Y3WJP9</accession>
<comment type="similarity">
    <text evidence="1">Belongs to the thiolase-like superfamily. Thiolase family.</text>
</comment>
<dbReference type="PANTHER" id="PTHR18919">
    <property type="entry name" value="ACETYL-COA C-ACYLTRANSFERASE"/>
    <property type="match status" value="1"/>
</dbReference>
<evidence type="ECO:0000259" key="5">
    <source>
        <dbReference type="Pfam" id="PF18313"/>
    </source>
</evidence>
<dbReference type="InterPro" id="IPR016039">
    <property type="entry name" value="Thiolase-like"/>
</dbReference>
<dbReference type="AlphaFoldDB" id="A0A4Y3WJP9"/>
<sequence>MLVGVGQVRGNRERTVEGSREPLPLILDAVRAAAADGGVDLATVDSVFTVHVASWAYDELAARIAREIGAGPRHTVDTTVGGQRPAELLERAAARIAAGGSRVALIAGGEAQASVQALWRNGIDPAQRWSATPGGPPSFEESGLRSDAMAATGLILPTRVYPLFENALRAARGETPERSARASAELYAAFSQVAAANPAAWNPEPRTPEEIGTAGPGNRMVCEPYPLALNAMPMVDQAAAVLVTSLAAAREAGVPEERIVHVWGGAGAHDAVDVLARPGFAASDALADVLDRTLSATGLAPSDLDVIDVYSCFPVVPKLVGAHLGIAPPVGVTGGHSAFGGPLSSYTLHALVAVTERLRSVPGTALVHGNGGYLTHEHALVVSTTPHDYVGDPESRSTARPGPPVQERVDGEEVTVETATVEHGRDGTPAQAFLVARTESGARYCAATAPGDTASADALSLRHGETVGRRVRATTKGEHVVVES</sequence>
<dbReference type="Gene3D" id="3.40.47.10">
    <property type="match status" value="1"/>
</dbReference>
<dbReference type="Gene3D" id="2.40.50.840">
    <property type="match status" value="1"/>
</dbReference>
<protein>
    <recommendedName>
        <fullName evidence="5">Thiolase-like protein type 1 additional C-terminal domain-containing protein</fullName>
    </recommendedName>
</protein>
<evidence type="ECO:0000256" key="1">
    <source>
        <dbReference type="ARBA" id="ARBA00010982"/>
    </source>
</evidence>
<reference evidence="6 7" key="1">
    <citation type="submission" date="2019-06" db="EMBL/GenBank/DDBJ databases">
        <title>Whole genome shotgun sequence of Pseudonocardia hydrocarbonoxydans NBRC 14498.</title>
        <authorList>
            <person name="Hosoyama A."/>
            <person name="Uohara A."/>
            <person name="Ohji S."/>
            <person name="Ichikawa N."/>
        </authorList>
    </citation>
    <scope>NUCLEOTIDE SEQUENCE [LARGE SCALE GENOMIC DNA]</scope>
    <source>
        <strain evidence="6 7">NBRC 14498</strain>
    </source>
</reference>
<gene>
    <name evidence="6" type="ORF">PHY01_12870</name>
</gene>
<dbReference type="Proteomes" id="UP000320338">
    <property type="component" value="Unassembled WGS sequence"/>
</dbReference>
<proteinExistence type="inferred from homology"/>
<dbReference type="PANTHER" id="PTHR18919:SF139">
    <property type="entry name" value="THIOLASE-LIKE PROTEIN TYPE 1 ADDITIONAL C-TERMINAL DOMAIN-CONTAINING PROTEIN"/>
    <property type="match status" value="1"/>
</dbReference>
<keyword evidence="3" id="KW-0012">Acyltransferase</keyword>
<evidence type="ECO:0000256" key="4">
    <source>
        <dbReference type="SAM" id="MobiDB-lite"/>
    </source>
</evidence>
<dbReference type="Pfam" id="PF18313">
    <property type="entry name" value="TLP1_add_C"/>
    <property type="match status" value="1"/>
</dbReference>
<evidence type="ECO:0000256" key="3">
    <source>
        <dbReference type="ARBA" id="ARBA00023315"/>
    </source>
</evidence>
<organism evidence="6 7">
    <name type="scientific">Pseudonocardia hydrocarbonoxydans</name>
    <dbReference type="NCBI Taxonomy" id="76726"/>
    <lineage>
        <taxon>Bacteria</taxon>
        <taxon>Bacillati</taxon>
        <taxon>Actinomycetota</taxon>
        <taxon>Actinomycetes</taxon>
        <taxon>Pseudonocardiales</taxon>
        <taxon>Pseudonocardiaceae</taxon>
        <taxon>Pseudonocardia</taxon>
    </lineage>
</organism>
<evidence type="ECO:0000313" key="6">
    <source>
        <dbReference type="EMBL" id="GEC19004.1"/>
    </source>
</evidence>
<feature type="region of interest" description="Disordered" evidence="4">
    <location>
        <begin position="389"/>
        <end position="410"/>
    </location>
</feature>
<dbReference type="GO" id="GO:0016746">
    <property type="term" value="F:acyltransferase activity"/>
    <property type="evidence" value="ECO:0007669"/>
    <property type="project" value="UniProtKB-KW"/>
</dbReference>
<dbReference type="SUPFAM" id="SSF53901">
    <property type="entry name" value="Thiolase-like"/>
    <property type="match status" value="1"/>
</dbReference>
<name>A0A4Y3WJP9_9PSEU</name>
<keyword evidence="7" id="KW-1185">Reference proteome</keyword>
<evidence type="ECO:0000256" key="2">
    <source>
        <dbReference type="ARBA" id="ARBA00022679"/>
    </source>
</evidence>
<dbReference type="InterPro" id="IPR040771">
    <property type="entry name" value="TLP1_add_C"/>
</dbReference>
<feature type="domain" description="Thiolase-like protein type 1 additional C-terminal" evidence="5">
    <location>
        <begin position="398"/>
        <end position="473"/>
    </location>
</feature>
<keyword evidence="2" id="KW-0808">Transferase</keyword>
<comment type="caution">
    <text evidence="6">The sequence shown here is derived from an EMBL/GenBank/DDBJ whole genome shotgun (WGS) entry which is preliminary data.</text>
</comment>
<evidence type="ECO:0000313" key="7">
    <source>
        <dbReference type="Proteomes" id="UP000320338"/>
    </source>
</evidence>